<keyword evidence="2" id="KW-0812">Transmembrane</keyword>
<evidence type="ECO:0000256" key="1">
    <source>
        <dbReference type="SAM" id="MobiDB-lite"/>
    </source>
</evidence>
<comment type="caution">
    <text evidence="3">The sequence shown here is derived from an EMBL/GenBank/DDBJ whole genome shotgun (WGS) entry which is preliminary data.</text>
</comment>
<dbReference type="RefSeq" id="WP_377788679.1">
    <property type="nucleotide sequence ID" value="NZ_JBHLYQ010000031.1"/>
</dbReference>
<name>A0ABV6C3M6_9ACTN</name>
<feature type="region of interest" description="Disordered" evidence="1">
    <location>
        <begin position="50"/>
        <end position="71"/>
    </location>
</feature>
<evidence type="ECO:0008006" key="5">
    <source>
        <dbReference type="Google" id="ProtNLM"/>
    </source>
</evidence>
<gene>
    <name evidence="3" type="ORF">ACFFRE_04690</name>
</gene>
<reference evidence="3 4" key="1">
    <citation type="submission" date="2024-09" db="EMBL/GenBank/DDBJ databases">
        <authorList>
            <person name="Sun Q."/>
            <person name="Mori K."/>
        </authorList>
    </citation>
    <scope>NUCLEOTIDE SEQUENCE [LARGE SCALE GENOMIC DNA]</scope>
    <source>
        <strain evidence="3 4">JCM 15389</strain>
    </source>
</reference>
<keyword evidence="2" id="KW-1133">Transmembrane helix</keyword>
<dbReference type="EMBL" id="JBHLYQ010000031">
    <property type="protein sequence ID" value="MFC0081446.1"/>
    <property type="molecule type" value="Genomic_DNA"/>
</dbReference>
<keyword evidence="4" id="KW-1185">Reference proteome</keyword>
<keyword evidence="2" id="KW-0472">Membrane</keyword>
<accession>A0ABV6C3M6</accession>
<evidence type="ECO:0000313" key="4">
    <source>
        <dbReference type="Proteomes" id="UP001589788"/>
    </source>
</evidence>
<dbReference type="Proteomes" id="UP001589788">
    <property type="component" value="Unassembled WGS sequence"/>
</dbReference>
<evidence type="ECO:0000256" key="2">
    <source>
        <dbReference type="SAM" id="Phobius"/>
    </source>
</evidence>
<feature type="transmembrane region" description="Helical" evidence="2">
    <location>
        <begin position="260"/>
        <end position="279"/>
    </location>
</feature>
<evidence type="ECO:0000313" key="3">
    <source>
        <dbReference type="EMBL" id="MFC0081446.1"/>
    </source>
</evidence>
<organism evidence="3 4">
    <name type="scientific">Aciditerrimonas ferrireducens</name>
    <dbReference type="NCBI Taxonomy" id="667306"/>
    <lineage>
        <taxon>Bacteria</taxon>
        <taxon>Bacillati</taxon>
        <taxon>Actinomycetota</taxon>
        <taxon>Acidimicrobiia</taxon>
        <taxon>Acidimicrobiales</taxon>
        <taxon>Acidimicrobiaceae</taxon>
        <taxon>Aciditerrimonas</taxon>
    </lineage>
</organism>
<protein>
    <recommendedName>
        <fullName evidence="5">Secreted protein</fullName>
    </recommendedName>
</protein>
<sequence>MRTARTIEAAATGTRARVGWRLAAGSALLASGVLGLALAPAGVAGAQQNGWGGSGGSGGSGSQWGGSGGNGGQGCEGGITVFGGWSGSGSHDGNGGSSSCCSTQGTEALLAYPSSDQQAPRPGAGQSGIFYYEDETPLCKATATATVKGGGTVKLPVTTASVYPAVFWPFSPSRREVQFLRSLTAVDASLGASPPNAADPLPDFPAWNGAVAPYVTKIDVSVPTNLAPGRYTGTLTVKDSDGEYETYTWRFSVEMSTVPVGAVGGVGVAAALGGGLLLVQGTRRRRRVAARA</sequence>
<proteinExistence type="predicted"/>